<dbReference type="STRING" id="211460.YH63_00365"/>
<dbReference type="AlphaFoldDB" id="A0A4U6BRW7"/>
<feature type="signal peptide" evidence="6">
    <location>
        <begin position="1"/>
        <end position="19"/>
    </location>
</feature>
<keyword evidence="2 6" id="KW-0732">Signal</keyword>
<keyword evidence="4" id="KW-0998">Cell outer membrane</keyword>
<comment type="caution">
    <text evidence="8">The sequence shown here is derived from an EMBL/GenBank/DDBJ whole genome shotgun (WGS) entry which is preliminary data.</text>
</comment>
<keyword evidence="3" id="KW-0472">Membrane</keyword>
<dbReference type="GO" id="GO:0009279">
    <property type="term" value="C:cell outer membrane"/>
    <property type="evidence" value="ECO:0007669"/>
    <property type="project" value="UniProtKB-SubCell"/>
</dbReference>
<evidence type="ECO:0000256" key="1">
    <source>
        <dbReference type="ARBA" id="ARBA00004442"/>
    </source>
</evidence>
<feature type="chain" id="PRO_5020586144" evidence="6">
    <location>
        <begin position="20"/>
        <end position="218"/>
    </location>
</feature>
<evidence type="ECO:0000256" key="4">
    <source>
        <dbReference type="ARBA" id="ARBA00023237"/>
    </source>
</evidence>
<dbReference type="PANTHER" id="PTHR34001">
    <property type="entry name" value="BLL7405 PROTEIN"/>
    <property type="match status" value="1"/>
</dbReference>
<dbReference type="InterPro" id="IPR011250">
    <property type="entry name" value="OMP/PagP_B-barrel"/>
</dbReference>
<keyword evidence="9" id="KW-1185">Reference proteome</keyword>
<dbReference type="InterPro" id="IPR027385">
    <property type="entry name" value="Beta-barrel_OMP"/>
</dbReference>
<dbReference type="SUPFAM" id="SSF56925">
    <property type="entry name" value="OMPA-like"/>
    <property type="match status" value="1"/>
</dbReference>
<feature type="domain" description="Outer membrane protein beta-barrel" evidence="7">
    <location>
        <begin position="20"/>
        <end position="215"/>
    </location>
</feature>
<dbReference type="Pfam" id="PF13505">
    <property type="entry name" value="OMP_b-brl"/>
    <property type="match status" value="1"/>
</dbReference>
<evidence type="ECO:0000313" key="9">
    <source>
        <dbReference type="Proteomes" id="UP000034832"/>
    </source>
</evidence>
<dbReference type="EMBL" id="LBIA02000001">
    <property type="protein sequence ID" value="TKT73287.1"/>
    <property type="molecule type" value="Genomic_DNA"/>
</dbReference>
<organism evidence="8 9">
    <name type="scientific">Afipia massiliensis</name>
    <dbReference type="NCBI Taxonomy" id="211460"/>
    <lineage>
        <taxon>Bacteria</taxon>
        <taxon>Pseudomonadati</taxon>
        <taxon>Pseudomonadota</taxon>
        <taxon>Alphaproteobacteria</taxon>
        <taxon>Hyphomicrobiales</taxon>
        <taxon>Nitrobacteraceae</taxon>
        <taxon>Afipia</taxon>
    </lineage>
</organism>
<dbReference type="Gene3D" id="2.40.160.20">
    <property type="match status" value="1"/>
</dbReference>
<evidence type="ECO:0000259" key="7">
    <source>
        <dbReference type="Pfam" id="PF13505"/>
    </source>
</evidence>
<evidence type="ECO:0000256" key="5">
    <source>
        <dbReference type="ARBA" id="ARBA00038306"/>
    </source>
</evidence>
<comment type="subcellular location">
    <subcellularLocation>
        <location evidence="1">Cell outer membrane</location>
    </subcellularLocation>
</comment>
<sequence>MKLKLIALGLLATTSIASAADLPTRTYTKAPIVSPAYNWTGFYIGAMGGYGWSDSQGMDLKGGFAGGTLGYNWQGVGSPWVFGIEAEGAWSDIGQTAGVVGLLTVGTKIEGFGSVSGRIGYAFDNVLVYGKGGVGFASNEVNVAVLGVNFNDSKTHVGYSVGAGVEVGFARNWSVKAEYLYAGYGSEDYFVSTAGFLRSGDIEVQTVKVGLNYRFGAY</sequence>
<evidence type="ECO:0000313" key="8">
    <source>
        <dbReference type="EMBL" id="TKT73287.1"/>
    </source>
</evidence>
<comment type="similarity">
    <text evidence="5">Belongs to the Omp25/RopB family.</text>
</comment>
<evidence type="ECO:0000256" key="3">
    <source>
        <dbReference type="ARBA" id="ARBA00023136"/>
    </source>
</evidence>
<evidence type="ECO:0000256" key="6">
    <source>
        <dbReference type="SAM" id="SignalP"/>
    </source>
</evidence>
<evidence type="ECO:0000256" key="2">
    <source>
        <dbReference type="ARBA" id="ARBA00022729"/>
    </source>
</evidence>
<dbReference type="Proteomes" id="UP000034832">
    <property type="component" value="Unassembled WGS sequence"/>
</dbReference>
<dbReference type="RefSeq" id="WP_046826307.1">
    <property type="nucleotide sequence ID" value="NZ_LBIA02000001.1"/>
</dbReference>
<dbReference type="OrthoDB" id="8016903at2"/>
<proteinExistence type="inferred from homology"/>
<reference evidence="8" key="1">
    <citation type="submission" date="2019-04" db="EMBL/GenBank/DDBJ databases">
        <title>Whole genome sequencing of cave bacteria.</title>
        <authorList>
            <person name="Gan H.M."/>
            <person name="Barton H."/>
            <person name="Savka M.A."/>
        </authorList>
    </citation>
    <scope>NUCLEOTIDE SEQUENCE [LARGE SCALE GENOMIC DNA]</scope>
    <source>
        <strain evidence="8">LC387</strain>
    </source>
</reference>
<name>A0A4U6BRW7_9BRAD</name>
<accession>A0A4U6BRW7</accession>
<dbReference type="PANTHER" id="PTHR34001:SF3">
    <property type="entry name" value="BLL7405 PROTEIN"/>
    <property type="match status" value="1"/>
</dbReference>
<dbReference type="InterPro" id="IPR051692">
    <property type="entry name" value="OMP-like"/>
</dbReference>
<gene>
    <name evidence="8" type="ORF">YH63_018700</name>
</gene>
<protein>
    <submittedName>
        <fullName evidence="8">Porin family protein</fullName>
    </submittedName>
</protein>